<evidence type="ECO:0000259" key="1">
    <source>
        <dbReference type="PROSITE" id="PS50943"/>
    </source>
</evidence>
<proteinExistence type="predicted"/>
<dbReference type="EMBL" id="FRBK01000012">
    <property type="protein sequence ID" value="SHM59317.1"/>
    <property type="molecule type" value="Genomic_DNA"/>
</dbReference>
<dbReference type="RefSeq" id="WP_079182084.1">
    <property type="nucleotide sequence ID" value="NZ_FRBK01000012.1"/>
</dbReference>
<dbReference type="Pfam" id="PF01381">
    <property type="entry name" value="HTH_3"/>
    <property type="match status" value="1"/>
</dbReference>
<dbReference type="SUPFAM" id="SSF47413">
    <property type="entry name" value="lambda repressor-like DNA-binding domains"/>
    <property type="match status" value="1"/>
</dbReference>
<evidence type="ECO:0000313" key="3">
    <source>
        <dbReference type="Proteomes" id="UP000184388"/>
    </source>
</evidence>
<reference evidence="3" key="1">
    <citation type="submission" date="2016-11" db="EMBL/GenBank/DDBJ databases">
        <authorList>
            <person name="Jaros S."/>
            <person name="Januszkiewicz K."/>
            <person name="Wedrychowicz H."/>
        </authorList>
    </citation>
    <scope>NUCLEOTIDE SEQUENCE [LARGE SCALE GENOMIC DNA]</scope>
    <source>
        <strain evidence="3">CGMCC 4.3555</strain>
    </source>
</reference>
<dbReference type="Gene3D" id="1.10.260.40">
    <property type="entry name" value="lambda repressor-like DNA-binding domains"/>
    <property type="match status" value="1"/>
</dbReference>
<dbReference type="PROSITE" id="PS50943">
    <property type="entry name" value="HTH_CROC1"/>
    <property type="match status" value="1"/>
</dbReference>
<dbReference type="InterPro" id="IPR001387">
    <property type="entry name" value="Cro/C1-type_HTH"/>
</dbReference>
<dbReference type="GO" id="GO:0003677">
    <property type="term" value="F:DNA binding"/>
    <property type="evidence" value="ECO:0007669"/>
    <property type="project" value="InterPro"/>
</dbReference>
<name>A0A9X8N105_9ACTN</name>
<dbReference type="SMART" id="SM00530">
    <property type="entry name" value="HTH_XRE"/>
    <property type="match status" value="1"/>
</dbReference>
<comment type="caution">
    <text evidence="2">The sequence shown here is derived from an EMBL/GenBank/DDBJ whole genome shotgun (WGS) entry which is preliminary data.</text>
</comment>
<feature type="domain" description="HTH cro/C1-type" evidence="1">
    <location>
        <begin position="47"/>
        <end position="108"/>
    </location>
</feature>
<gene>
    <name evidence="2" type="ORF">SAMN05216268_11298</name>
</gene>
<organism evidence="2 3">
    <name type="scientific">Streptomyces yunnanensis</name>
    <dbReference type="NCBI Taxonomy" id="156453"/>
    <lineage>
        <taxon>Bacteria</taxon>
        <taxon>Bacillati</taxon>
        <taxon>Actinomycetota</taxon>
        <taxon>Actinomycetes</taxon>
        <taxon>Kitasatosporales</taxon>
        <taxon>Streptomycetaceae</taxon>
        <taxon>Streptomyces</taxon>
    </lineage>
</organism>
<dbReference type="AlphaFoldDB" id="A0A9X8N105"/>
<sequence>MLGSCNTINVPSLHILRLILCGRCGYVVGMTEKDWRGRLAERVADAVRRYRKERGMSAQALADACAEIGYEIPRTVIANLENGRRASVEIADLLVLAKALKVPPIALLMPVGVAGSIEVLPGQEVSVWDAVTWFTAEVPLSEEPPEGTIEAKLYEFRLHAQVLSAARKAVEFADGTRRTLSMVRDPEQRAINVEMQEKLDDYARHQLTDLRAQRNAMRKEGLVPPALPEDLAYVDFHVDEKGDIYPLV</sequence>
<dbReference type="Proteomes" id="UP000184388">
    <property type="component" value="Unassembled WGS sequence"/>
</dbReference>
<evidence type="ECO:0000313" key="2">
    <source>
        <dbReference type="EMBL" id="SHM59317.1"/>
    </source>
</evidence>
<protein>
    <submittedName>
        <fullName evidence="2">Helix-turn-helix domain-containing protein</fullName>
    </submittedName>
</protein>
<dbReference type="CDD" id="cd00093">
    <property type="entry name" value="HTH_XRE"/>
    <property type="match status" value="1"/>
</dbReference>
<accession>A0A9X8N105</accession>
<dbReference type="InterPro" id="IPR010982">
    <property type="entry name" value="Lambda_DNA-bd_dom_sf"/>
</dbReference>